<dbReference type="Proteomes" id="UP000580474">
    <property type="component" value="Unassembled WGS sequence"/>
</dbReference>
<comment type="cofactor">
    <cofactor evidence="1">
        <name>FAD</name>
        <dbReference type="ChEBI" id="CHEBI:57692"/>
    </cofactor>
</comment>
<dbReference type="InterPro" id="IPR037069">
    <property type="entry name" value="AcylCoA_DH/ox_N_sf"/>
</dbReference>
<comment type="caution">
    <text evidence="8">The sequence shown here is derived from an EMBL/GenBank/DDBJ whole genome shotgun (WGS) entry which is preliminary data.</text>
</comment>
<keyword evidence="5" id="KW-0560">Oxidoreductase</keyword>
<evidence type="ECO:0000313" key="9">
    <source>
        <dbReference type="Proteomes" id="UP000580474"/>
    </source>
</evidence>
<keyword evidence="4" id="KW-0274">FAD</keyword>
<dbReference type="InterPro" id="IPR036250">
    <property type="entry name" value="AcylCo_DH-like_C"/>
</dbReference>
<dbReference type="Gene3D" id="1.20.140.10">
    <property type="entry name" value="Butyryl-CoA Dehydrogenase, subunit A, domain 3"/>
    <property type="match status" value="1"/>
</dbReference>
<proteinExistence type="inferred from homology"/>
<dbReference type="InterPro" id="IPR046373">
    <property type="entry name" value="Acyl-CoA_Oxase/DH_mid-dom_sf"/>
</dbReference>
<evidence type="ECO:0000256" key="5">
    <source>
        <dbReference type="ARBA" id="ARBA00023002"/>
    </source>
</evidence>
<evidence type="ECO:0008006" key="10">
    <source>
        <dbReference type="Google" id="ProtNLM"/>
    </source>
</evidence>
<dbReference type="InterPro" id="IPR009100">
    <property type="entry name" value="AcylCoA_DH/oxidase_NM_dom_sf"/>
</dbReference>
<evidence type="ECO:0000256" key="3">
    <source>
        <dbReference type="ARBA" id="ARBA00022630"/>
    </source>
</evidence>
<dbReference type="Pfam" id="PF00441">
    <property type="entry name" value="Acyl-CoA_dh_1"/>
    <property type="match status" value="1"/>
</dbReference>
<name>A0A840NNH9_9PSEU</name>
<dbReference type="EMBL" id="JACHIV010000001">
    <property type="protein sequence ID" value="MBB5070839.1"/>
    <property type="molecule type" value="Genomic_DNA"/>
</dbReference>
<sequence length="365" mass="38055">MSTDLLYTEVEEDLRAAVRRVLRDRCEVSSVLARCESDEPYDLALWRTLAGELGVAALAVPEELGGGGAGVRELAVVAEELGRSVAPVPFLGTVLATAALTAAGAAEPIAEIGAGTLVTTLAVGLATRPSARIEPAVRVDGATLTGTATAVVDLEVADRVLVPATGPDGTGLYLVDTAVTGVSRTPVTPLDLTRRFGTLELTGAQARLVAADAEPVLRRALLTAAGVLAAEQVGLAQHSLDSTVEYVRTRYQFGRQIGSFQAVKHRLADLWSGVSTARATSRNAADSLSDADAEAELAVALAQAYCSDLAVLAVEESLQLHGGIGMTWEHPIHLYLGRAKSAQLTFGTAEHHRARIAELVDLPSA</sequence>
<dbReference type="Pfam" id="PF02771">
    <property type="entry name" value="Acyl-CoA_dh_N"/>
    <property type="match status" value="1"/>
</dbReference>
<feature type="domain" description="Acyl-CoA dehydrogenase/oxidase C-terminal" evidence="6">
    <location>
        <begin position="220"/>
        <end position="358"/>
    </location>
</feature>
<keyword evidence="3" id="KW-0285">Flavoprotein</keyword>
<evidence type="ECO:0000313" key="8">
    <source>
        <dbReference type="EMBL" id="MBB5070839.1"/>
    </source>
</evidence>
<dbReference type="Gene3D" id="1.10.540.10">
    <property type="entry name" value="Acyl-CoA dehydrogenase/oxidase, N-terminal domain"/>
    <property type="match status" value="1"/>
</dbReference>
<dbReference type="Gene3D" id="2.40.110.10">
    <property type="entry name" value="Butyryl-CoA Dehydrogenase, subunit A, domain 2"/>
    <property type="match status" value="1"/>
</dbReference>
<organism evidence="8 9">
    <name type="scientific">Saccharopolyspora gloriosae</name>
    <dbReference type="NCBI Taxonomy" id="455344"/>
    <lineage>
        <taxon>Bacteria</taxon>
        <taxon>Bacillati</taxon>
        <taxon>Actinomycetota</taxon>
        <taxon>Actinomycetes</taxon>
        <taxon>Pseudonocardiales</taxon>
        <taxon>Pseudonocardiaceae</taxon>
        <taxon>Saccharopolyspora</taxon>
    </lineage>
</organism>
<evidence type="ECO:0000256" key="2">
    <source>
        <dbReference type="ARBA" id="ARBA00009347"/>
    </source>
</evidence>
<dbReference type="PANTHER" id="PTHR43884">
    <property type="entry name" value="ACYL-COA DEHYDROGENASE"/>
    <property type="match status" value="1"/>
</dbReference>
<evidence type="ECO:0000256" key="1">
    <source>
        <dbReference type="ARBA" id="ARBA00001974"/>
    </source>
</evidence>
<dbReference type="SUPFAM" id="SSF56645">
    <property type="entry name" value="Acyl-CoA dehydrogenase NM domain-like"/>
    <property type="match status" value="1"/>
</dbReference>
<dbReference type="GO" id="GO:0003995">
    <property type="term" value="F:acyl-CoA dehydrogenase activity"/>
    <property type="evidence" value="ECO:0007669"/>
    <property type="project" value="TreeGrafter"/>
</dbReference>
<dbReference type="InterPro" id="IPR013786">
    <property type="entry name" value="AcylCoA_DH/ox_N"/>
</dbReference>
<evidence type="ECO:0000259" key="6">
    <source>
        <dbReference type="Pfam" id="PF00441"/>
    </source>
</evidence>
<dbReference type="SUPFAM" id="SSF47203">
    <property type="entry name" value="Acyl-CoA dehydrogenase C-terminal domain-like"/>
    <property type="match status" value="1"/>
</dbReference>
<keyword evidence="9" id="KW-1185">Reference proteome</keyword>
<evidence type="ECO:0000259" key="7">
    <source>
        <dbReference type="Pfam" id="PF02771"/>
    </source>
</evidence>
<protein>
    <recommendedName>
        <fullName evidence="10">Acyl-CoA dehydrogenase</fullName>
    </recommendedName>
</protein>
<dbReference type="AlphaFoldDB" id="A0A840NNH9"/>
<dbReference type="InterPro" id="IPR009075">
    <property type="entry name" value="AcylCo_DH/oxidase_C"/>
</dbReference>
<gene>
    <name evidence="8" type="ORF">BJ969_003927</name>
</gene>
<reference evidence="8 9" key="1">
    <citation type="submission" date="2020-08" db="EMBL/GenBank/DDBJ databases">
        <title>Sequencing the genomes of 1000 actinobacteria strains.</title>
        <authorList>
            <person name="Klenk H.-P."/>
        </authorList>
    </citation>
    <scope>NUCLEOTIDE SEQUENCE [LARGE SCALE GENOMIC DNA]</scope>
    <source>
        <strain evidence="8 9">DSM 45582</strain>
    </source>
</reference>
<dbReference type="RefSeq" id="WP_184480727.1">
    <property type="nucleotide sequence ID" value="NZ_JACHIV010000001.1"/>
</dbReference>
<evidence type="ECO:0000256" key="4">
    <source>
        <dbReference type="ARBA" id="ARBA00022827"/>
    </source>
</evidence>
<accession>A0A840NNH9</accession>
<feature type="domain" description="Acyl-CoA dehydrogenase/oxidase N-terminal" evidence="7">
    <location>
        <begin position="8"/>
        <end position="107"/>
    </location>
</feature>
<comment type="similarity">
    <text evidence="2">Belongs to the acyl-CoA dehydrogenase family.</text>
</comment>
<dbReference type="GO" id="GO:0050660">
    <property type="term" value="F:flavin adenine dinucleotide binding"/>
    <property type="evidence" value="ECO:0007669"/>
    <property type="project" value="InterPro"/>
</dbReference>
<dbReference type="PANTHER" id="PTHR43884:SF20">
    <property type="entry name" value="ACYL-COA DEHYDROGENASE FADE28"/>
    <property type="match status" value="1"/>
</dbReference>